<dbReference type="UniPathway" id="UPA00232"/>
<dbReference type="InterPro" id="IPR036188">
    <property type="entry name" value="FAD/NAD-bd_sf"/>
</dbReference>
<protein>
    <submittedName>
        <fullName evidence="9">2-octaprenyl-3-methyl-6-methoxy-1,4-benzoquinol hydroxylase</fullName>
        <ecNumber evidence="9">1.14.13.-</ecNumber>
    </submittedName>
</protein>
<dbReference type="EC" id="1.14.13.-" evidence="9"/>
<dbReference type="NCBIfam" id="TIGR01988">
    <property type="entry name" value="Ubi-OHases"/>
    <property type="match status" value="1"/>
</dbReference>
<evidence type="ECO:0000256" key="2">
    <source>
        <dbReference type="ARBA" id="ARBA00004749"/>
    </source>
</evidence>
<sequence length="389" mass="44060">MKYTVEVAIVGGGMIGAALACGLAKNGFQVALLEKKMPLLFDPNTHPNLRISAINSSSISFLRQLGVWQDVLMMRCAPYRRQEVWECQNTKLKFDSALVGLPELGYMVENHVLQHALWKKLCKENIYLLCPSLLQSMNRVNDHWNLFLDNGDRVEAKLIIGADGADSQVCKLAGIRKTGWFYQQSCMLISVHCEGEAGDIAWQQFTPRGPRAFLPLFGCWASLVWYDRPDWIQKLQSMSMLALTKEIHNTFPIQLGKVTPVMAASFSLSRKHVTSYTLPGLALAGDSAHTIHPLAGQGVNLGYRDAMVLISVLSKARENMTKWFHRDVLQGYQYQRESDNRMMQNGMDLLYYVFNKKSIPIKVLRNIGLLITEHSMWLKRKTLSYMLGI</sequence>
<dbReference type="PANTHER" id="PTHR43876:SF10">
    <property type="entry name" value="3-DEMETHOXYUBIQUINOL 3-HYDROXYLASE"/>
    <property type="match status" value="1"/>
</dbReference>
<dbReference type="GO" id="GO:0008682">
    <property type="term" value="F:3-demethoxyubiquinol 3-hydroxylase activity"/>
    <property type="evidence" value="ECO:0007669"/>
    <property type="project" value="TreeGrafter"/>
</dbReference>
<organism evidence="9 10">
    <name type="scientific">Candidatus Erwinia haradaeae</name>
    <dbReference type="NCBI Taxonomy" id="1922217"/>
    <lineage>
        <taxon>Bacteria</taxon>
        <taxon>Pseudomonadati</taxon>
        <taxon>Pseudomonadota</taxon>
        <taxon>Gammaproteobacteria</taxon>
        <taxon>Enterobacterales</taxon>
        <taxon>Erwiniaceae</taxon>
        <taxon>Erwinia</taxon>
    </lineage>
</organism>
<dbReference type="PRINTS" id="PR00420">
    <property type="entry name" value="RNGMNOXGNASE"/>
</dbReference>
<evidence type="ECO:0000256" key="3">
    <source>
        <dbReference type="ARBA" id="ARBA00005349"/>
    </source>
</evidence>
<comment type="pathway">
    <text evidence="2">Cofactor biosynthesis; ubiquinone biosynthesis.</text>
</comment>
<evidence type="ECO:0000256" key="5">
    <source>
        <dbReference type="ARBA" id="ARBA00022827"/>
    </source>
</evidence>
<evidence type="ECO:0000256" key="4">
    <source>
        <dbReference type="ARBA" id="ARBA00022630"/>
    </source>
</evidence>
<keyword evidence="7" id="KW-0503">Monooxygenase</keyword>
<keyword evidence="6 9" id="KW-0560">Oxidoreductase</keyword>
<evidence type="ECO:0000259" key="8">
    <source>
        <dbReference type="Pfam" id="PF01494"/>
    </source>
</evidence>
<evidence type="ECO:0000313" key="10">
    <source>
        <dbReference type="Proteomes" id="UP000294364"/>
    </source>
</evidence>
<name>A0A451D049_9GAMM</name>
<dbReference type="AlphaFoldDB" id="A0A451D049"/>
<dbReference type="GO" id="GO:0071949">
    <property type="term" value="F:FAD binding"/>
    <property type="evidence" value="ECO:0007669"/>
    <property type="project" value="InterPro"/>
</dbReference>
<comment type="cofactor">
    <cofactor evidence="1">
        <name>FAD</name>
        <dbReference type="ChEBI" id="CHEBI:57692"/>
    </cofactor>
</comment>
<dbReference type="SUPFAM" id="SSF51905">
    <property type="entry name" value="FAD/NAD(P)-binding domain"/>
    <property type="match status" value="1"/>
</dbReference>
<proteinExistence type="inferred from homology"/>
<keyword evidence="4" id="KW-0285">Flavoprotein</keyword>
<dbReference type="InterPro" id="IPR010971">
    <property type="entry name" value="UbiH/COQ6"/>
</dbReference>
<dbReference type="GO" id="GO:0006744">
    <property type="term" value="P:ubiquinone biosynthetic process"/>
    <property type="evidence" value="ECO:0007669"/>
    <property type="project" value="UniProtKB-UniPathway"/>
</dbReference>
<comment type="similarity">
    <text evidence="3">Belongs to the UbiH/COQ6 family.</text>
</comment>
<evidence type="ECO:0000256" key="7">
    <source>
        <dbReference type="ARBA" id="ARBA00023033"/>
    </source>
</evidence>
<evidence type="ECO:0000256" key="6">
    <source>
        <dbReference type="ARBA" id="ARBA00023002"/>
    </source>
</evidence>
<dbReference type="InterPro" id="IPR018168">
    <property type="entry name" value="Ubi_Hdrlase_CS"/>
</dbReference>
<dbReference type="InterPro" id="IPR002938">
    <property type="entry name" value="FAD-bd"/>
</dbReference>
<evidence type="ECO:0000313" key="9">
    <source>
        <dbReference type="EMBL" id="VFP78800.1"/>
    </source>
</evidence>
<reference evidence="9 10" key="1">
    <citation type="submission" date="2019-02" db="EMBL/GenBank/DDBJ databases">
        <authorList>
            <person name="Manzano-Marin A."/>
            <person name="Manzano-Marin A."/>
        </authorList>
    </citation>
    <scope>NUCLEOTIDE SEQUENCE [LARGE SCALE GENOMIC DNA]</scope>
    <source>
        <strain evidence="9 10">ErCicurtihirsuta</strain>
    </source>
</reference>
<gene>
    <name evidence="9" type="primary">ubiF</name>
    <name evidence="9" type="ORF">ERCICURT3053_433</name>
</gene>
<accession>A0A451D049</accession>
<dbReference type="EMBL" id="LR217698">
    <property type="protein sequence ID" value="VFP78800.1"/>
    <property type="molecule type" value="Genomic_DNA"/>
</dbReference>
<dbReference type="PROSITE" id="PS51257">
    <property type="entry name" value="PROKAR_LIPOPROTEIN"/>
    <property type="match status" value="1"/>
</dbReference>
<keyword evidence="5" id="KW-0274">FAD</keyword>
<dbReference type="PROSITE" id="PS01304">
    <property type="entry name" value="UBIH"/>
    <property type="match status" value="1"/>
</dbReference>
<dbReference type="PANTHER" id="PTHR43876">
    <property type="entry name" value="UBIQUINONE BIOSYNTHESIS MONOOXYGENASE COQ6, MITOCHONDRIAL"/>
    <property type="match status" value="1"/>
</dbReference>
<feature type="domain" description="FAD-binding" evidence="8">
    <location>
        <begin position="5"/>
        <end position="316"/>
    </location>
</feature>
<dbReference type="Gene3D" id="3.50.50.60">
    <property type="entry name" value="FAD/NAD(P)-binding domain"/>
    <property type="match status" value="2"/>
</dbReference>
<dbReference type="Proteomes" id="UP000294364">
    <property type="component" value="Chromosome"/>
</dbReference>
<evidence type="ECO:0000256" key="1">
    <source>
        <dbReference type="ARBA" id="ARBA00001974"/>
    </source>
</evidence>
<dbReference type="Pfam" id="PF01494">
    <property type="entry name" value="FAD_binding_3"/>
    <property type="match status" value="1"/>
</dbReference>
<dbReference type="InterPro" id="IPR051205">
    <property type="entry name" value="UbiH/COQ6_monooxygenase"/>
</dbReference>